<dbReference type="EMBL" id="CM007891">
    <property type="protein sequence ID" value="OTG35064.1"/>
    <property type="molecule type" value="Genomic_DNA"/>
</dbReference>
<evidence type="ECO:0000313" key="13">
    <source>
        <dbReference type="EMBL" id="OTG35064.1"/>
    </source>
</evidence>
<evidence type="ECO:0000256" key="6">
    <source>
        <dbReference type="ARBA" id="ARBA00022741"/>
    </source>
</evidence>
<keyword evidence="8" id="KW-1133">Transmembrane helix</keyword>
<evidence type="ECO:0000313" key="14">
    <source>
        <dbReference type="Proteomes" id="UP000215914"/>
    </source>
</evidence>
<reference evidence="12 14" key="1">
    <citation type="journal article" date="2017" name="Nature">
        <title>The sunflower genome provides insights into oil metabolism, flowering and Asterid evolution.</title>
        <authorList>
            <person name="Badouin H."/>
            <person name="Gouzy J."/>
            <person name="Grassa C.J."/>
            <person name="Murat F."/>
            <person name="Staton S.E."/>
            <person name="Cottret L."/>
            <person name="Lelandais-Briere C."/>
            <person name="Owens G.L."/>
            <person name="Carrere S."/>
            <person name="Mayjonade B."/>
            <person name="Legrand L."/>
            <person name="Gill N."/>
            <person name="Kane N.C."/>
            <person name="Bowers J.E."/>
            <person name="Hubner S."/>
            <person name="Bellec A."/>
            <person name="Berard A."/>
            <person name="Berges H."/>
            <person name="Blanchet N."/>
            <person name="Boniface M.C."/>
            <person name="Brunel D."/>
            <person name="Catrice O."/>
            <person name="Chaidir N."/>
            <person name="Claudel C."/>
            <person name="Donnadieu C."/>
            <person name="Faraut T."/>
            <person name="Fievet G."/>
            <person name="Helmstetter N."/>
            <person name="King M."/>
            <person name="Knapp S.J."/>
            <person name="Lai Z."/>
            <person name="Le Paslier M.C."/>
            <person name="Lippi Y."/>
            <person name="Lorenzon L."/>
            <person name="Mandel J.R."/>
            <person name="Marage G."/>
            <person name="Marchand G."/>
            <person name="Marquand E."/>
            <person name="Bret-Mestries E."/>
            <person name="Morien E."/>
            <person name="Nambeesan S."/>
            <person name="Nguyen T."/>
            <person name="Pegot-Espagnet P."/>
            <person name="Pouilly N."/>
            <person name="Raftis F."/>
            <person name="Sallet E."/>
            <person name="Schiex T."/>
            <person name="Thomas J."/>
            <person name="Vandecasteele C."/>
            <person name="Vares D."/>
            <person name="Vear F."/>
            <person name="Vautrin S."/>
            <person name="Crespi M."/>
            <person name="Mangin B."/>
            <person name="Burke J.M."/>
            <person name="Salse J."/>
            <person name="Munos S."/>
            <person name="Vincourt P."/>
            <person name="Rieseberg L.H."/>
            <person name="Langlade N.B."/>
        </authorList>
    </citation>
    <scope>NUCLEOTIDE SEQUENCE [LARGE SCALE GENOMIC DNA]</scope>
    <source>
        <strain evidence="14">cv. SF193</strain>
        <tissue evidence="12">Leaves</tissue>
    </source>
</reference>
<keyword evidence="9" id="KW-0472">Membrane</keyword>
<evidence type="ECO:0000256" key="4">
    <source>
        <dbReference type="ARBA" id="ARBA00022679"/>
    </source>
</evidence>
<dbReference type="InterPro" id="IPR011009">
    <property type="entry name" value="Kinase-like_dom_sf"/>
</dbReference>
<dbReference type="Gene3D" id="1.10.510.10">
    <property type="entry name" value="Transferase(Phosphotransferase) domain 1"/>
    <property type="match status" value="1"/>
</dbReference>
<dbReference type="GO" id="GO:0005886">
    <property type="term" value="C:plasma membrane"/>
    <property type="evidence" value="ECO:0007669"/>
    <property type="project" value="UniProtKB-SubCell"/>
</dbReference>
<reference evidence="13" key="2">
    <citation type="submission" date="2017-02" db="EMBL/GenBank/DDBJ databases">
        <title>Sunflower complete genome.</title>
        <authorList>
            <person name="Langlade N."/>
            <person name="Munos S."/>
        </authorList>
    </citation>
    <scope>NUCLEOTIDE SEQUENCE [LARGE SCALE GENOMIC DNA]</scope>
    <source>
        <tissue evidence="13">Leaves</tissue>
    </source>
</reference>
<evidence type="ECO:0000256" key="9">
    <source>
        <dbReference type="ARBA" id="ARBA00023136"/>
    </source>
</evidence>
<dbReference type="AlphaFoldDB" id="A0A251VI17"/>
<evidence type="ECO:0000313" key="12">
    <source>
        <dbReference type="EMBL" id="KAF5809973.1"/>
    </source>
</evidence>
<keyword evidence="4 12" id="KW-0808">Transferase</keyword>
<evidence type="ECO:0000256" key="7">
    <source>
        <dbReference type="ARBA" id="ARBA00022840"/>
    </source>
</evidence>
<evidence type="ECO:0000256" key="11">
    <source>
        <dbReference type="ARBA" id="ARBA00048679"/>
    </source>
</evidence>
<keyword evidence="5" id="KW-0812">Transmembrane</keyword>
<dbReference type="SUPFAM" id="SSF56112">
    <property type="entry name" value="Protein kinase-like (PK-like)"/>
    <property type="match status" value="1"/>
</dbReference>
<organism evidence="13 14">
    <name type="scientific">Helianthus annuus</name>
    <name type="common">Common sunflower</name>
    <dbReference type="NCBI Taxonomy" id="4232"/>
    <lineage>
        <taxon>Eukaryota</taxon>
        <taxon>Viridiplantae</taxon>
        <taxon>Streptophyta</taxon>
        <taxon>Embryophyta</taxon>
        <taxon>Tracheophyta</taxon>
        <taxon>Spermatophyta</taxon>
        <taxon>Magnoliopsida</taxon>
        <taxon>eudicotyledons</taxon>
        <taxon>Gunneridae</taxon>
        <taxon>Pentapetalae</taxon>
        <taxon>asterids</taxon>
        <taxon>campanulids</taxon>
        <taxon>Asterales</taxon>
        <taxon>Asteraceae</taxon>
        <taxon>Asteroideae</taxon>
        <taxon>Heliantheae alliance</taxon>
        <taxon>Heliantheae</taxon>
        <taxon>Helianthus</taxon>
    </lineage>
</organism>
<dbReference type="Gramene" id="mRNA:HanXRQr2_Chr04g0163781">
    <property type="protein sequence ID" value="mRNA:HanXRQr2_Chr04g0163781"/>
    <property type="gene ID" value="HanXRQr2_Chr04g0163781"/>
</dbReference>
<keyword evidence="14" id="KW-1185">Reference proteome</keyword>
<gene>
    <name evidence="13" type="ORF">HannXRQ_Chr02g0052751</name>
    <name evidence="12" type="ORF">HanXRQr2_Chr04g0163781</name>
</gene>
<dbReference type="InterPro" id="IPR047117">
    <property type="entry name" value="PERK1-13-like"/>
</dbReference>
<comment type="catalytic activity">
    <reaction evidence="10">
        <text>L-threonyl-[protein] + ATP = O-phospho-L-threonyl-[protein] + ADP + H(+)</text>
        <dbReference type="Rhea" id="RHEA:46608"/>
        <dbReference type="Rhea" id="RHEA-COMP:11060"/>
        <dbReference type="Rhea" id="RHEA-COMP:11605"/>
        <dbReference type="ChEBI" id="CHEBI:15378"/>
        <dbReference type="ChEBI" id="CHEBI:30013"/>
        <dbReference type="ChEBI" id="CHEBI:30616"/>
        <dbReference type="ChEBI" id="CHEBI:61977"/>
        <dbReference type="ChEBI" id="CHEBI:456216"/>
        <dbReference type="EC" id="2.7.11.1"/>
    </reaction>
</comment>
<accession>A0A251VI17</accession>
<sequence>MLVYEFIVNGTVKDSLSGRSGFRLDWIRRLRIALGSAKGLQYLLDLTDPPIIHRESKQTMSC</sequence>
<comment type="catalytic activity">
    <reaction evidence="11">
        <text>L-seryl-[protein] + ATP = O-phospho-L-seryl-[protein] + ADP + H(+)</text>
        <dbReference type="Rhea" id="RHEA:17989"/>
        <dbReference type="Rhea" id="RHEA-COMP:9863"/>
        <dbReference type="Rhea" id="RHEA-COMP:11604"/>
        <dbReference type="ChEBI" id="CHEBI:15378"/>
        <dbReference type="ChEBI" id="CHEBI:29999"/>
        <dbReference type="ChEBI" id="CHEBI:30616"/>
        <dbReference type="ChEBI" id="CHEBI:83421"/>
        <dbReference type="ChEBI" id="CHEBI:456216"/>
        <dbReference type="EC" id="2.7.11.1"/>
    </reaction>
</comment>
<dbReference type="GO" id="GO:0004674">
    <property type="term" value="F:protein serine/threonine kinase activity"/>
    <property type="evidence" value="ECO:0007669"/>
    <property type="project" value="UniProtKB-KW"/>
</dbReference>
<evidence type="ECO:0000256" key="5">
    <source>
        <dbReference type="ARBA" id="ARBA00022692"/>
    </source>
</evidence>
<dbReference type="Proteomes" id="UP000215914">
    <property type="component" value="Chromosome 2"/>
</dbReference>
<dbReference type="InParanoid" id="A0A251VI17"/>
<evidence type="ECO:0000256" key="1">
    <source>
        <dbReference type="ARBA" id="ARBA00004162"/>
    </source>
</evidence>
<keyword evidence="6" id="KW-0547">Nucleotide-binding</keyword>
<keyword evidence="3 12" id="KW-0723">Serine/threonine-protein kinase</keyword>
<protein>
    <recommendedName>
        <fullName evidence="2">non-specific serine/threonine protein kinase</fullName>
        <ecNumber evidence="2">2.7.11.1</ecNumber>
    </recommendedName>
</protein>
<evidence type="ECO:0000256" key="10">
    <source>
        <dbReference type="ARBA" id="ARBA00047899"/>
    </source>
</evidence>
<reference evidence="12" key="3">
    <citation type="submission" date="2020-06" db="EMBL/GenBank/DDBJ databases">
        <title>Helianthus annuus Genome sequencing and assembly Release 2.</title>
        <authorList>
            <person name="Gouzy J."/>
            <person name="Langlade N."/>
            <person name="Munos S."/>
        </authorList>
    </citation>
    <scope>NUCLEOTIDE SEQUENCE</scope>
    <source>
        <tissue evidence="12">Leaves</tissue>
    </source>
</reference>
<keyword evidence="12" id="KW-0418">Kinase</keyword>
<dbReference type="GO" id="GO:0005524">
    <property type="term" value="F:ATP binding"/>
    <property type="evidence" value="ECO:0007669"/>
    <property type="project" value="UniProtKB-KW"/>
</dbReference>
<proteinExistence type="predicted"/>
<dbReference type="EC" id="2.7.11.1" evidence="2"/>
<name>A0A251VI17_HELAN</name>
<comment type="subcellular location">
    <subcellularLocation>
        <location evidence="1">Cell membrane</location>
        <topology evidence="1">Single-pass membrane protein</topology>
    </subcellularLocation>
</comment>
<keyword evidence="7" id="KW-0067">ATP-binding</keyword>
<evidence type="ECO:0000256" key="8">
    <source>
        <dbReference type="ARBA" id="ARBA00022989"/>
    </source>
</evidence>
<dbReference type="EMBL" id="MNCJ02000319">
    <property type="protein sequence ID" value="KAF5809973.1"/>
    <property type="molecule type" value="Genomic_DNA"/>
</dbReference>
<evidence type="ECO:0000256" key="3">
    <source>
        <dbReference type="ARBA" id="ARBA00022527"/>
    </source>
</evidence>
<evidence type="ECO:0000256" key="2">
    <source>
        <dbReference type="ARBA" id="ARBA00012513"/>
    </source>
</evidence>
<dbReference type="PANTHER" id="PTHR47982">
    <property type="entry name" value="PROLINE-RICH RECEPTOR-LIKE PROTEIN KINASE PERK4"/>
    <property type="match status" value="1"/>
</dbReference>
<dbReference type="OMA" id="YFHELAD"/>